<reference evidence="2 3" key="1">
    <citation type="journal article" date="2022" name="Microbiol. Resour. Announc.">
        <title>Complete Genome Sequence of the Hyperthermophilic and Acidophilic Archaeon Saccharolobus caldissimus Strain HS-3T.</title>
        <authorList>
            <person name="Sakai H.D."/>
            <person name="Kurosawa N."/>
        </authorList>
    </citation>
    <scope>NUCLEOTIDE SEQUENCE [LARGE SCALE GENOMIC DNA]</scope>
    <source>
        <strain evidence="2 3">JCM32116</strain>
    </source>
</reference>
<dbReference type="Proteomes" id="UP001319921">
    <property type="component" value="Chromosome"/>
</dbReference>
<keyword evidence="1" id="KW-1133">Transmembrane helix</keyword>
<protein>
    <recommendedName>
        <fullName evidence="4">Thermopsin</fullName>
    </recommendedName>
</protein>
<proteinExistence type="predicted"/>
<dbReference type="AlphaFoldDB" id="A0AAQ4CSJ4"/>
<dbReference type="KEGG" id="scas:SACC_17920"/>
<feature type="transmembrane region" description="Helical" evidence="1">
    <location>
        <begin position="330"/>
        <end position="348"/>
    </location>
</feature>
<dbReference type="GeneID" id="68866521"/>
<name>A0AAQ4CSJ4_9CREN</name>
<dbReference type="EMBL" id="AP025226">
    <property type="protein sequence ID" value="BDB98775.1"/>
    <property type="molecule type" value="Genomic_DNA"/>
</dbReference>
<keyword evidence="1" id="KW-0472">Membrane</keyword>
<dbReference type="RefSeq" id="WP_229569145.1">
    <property type="nucleotide sequence ID" value="NZ_AP025226.1"/>
</dbReference>
<accession>A0AAQ4CSJ4</accession>
<keyword evidence="1" id="KW-0812">Transmembrane</keyword>
<evidence type="ECO:0008006" key="4">
    <source>
        <dbReference type="Google" id="ProtNLM"/>
    </source>
</evidence>
<evidence type="ECO:0000256" key="1">
    <source>
        <dbReference type="SAM" id="Phobius"/>
    </source>
</evidence>
<gene>
    <name evidence="2" type="ORF">SACC_17920</name>
</gene>
<evidence type="ECO:0000313" key="2">
    <source>
        <dbReference type="EMBL" id="BDB98775.1"/>
    </source>
</evidence>
<evidence type="ECO:0000313" key="3">
    <source>
        <dbReference type="Proteomes" id="UP001319921"/>
    </source>
</evidence>
<organism evidence="2 3">
    <name type="scientific">Saccharolobus caldissimus</name>
    <dbReference type="NCBI Taxonomy" id="1702097"/>
    <lineage>
        <taxon>Archaea</taxon>
        <taxon>Thermoproteota</taxon>
        <taxon>Thermoprotei</taxon>
        <taxon>Sulfolobales</taxon>
        <taxon>Sulfolobaceae</taxon>
        <taxon>Saccharolobus</taxon>
    </lineage>
</organism>
<sequence length="353" mass="39553">MKPYIILFLILLSILFSTVAISESSNVLSFLPIGTSINYSIYETSSRLGSYITFNISFNLNWNGSAFIVNGKVIVHQIPAINSNGTIIENAHGSYPYPLSMWSYITSAGTPNGFFGTNIRFTSYNGIPAVEFTNYSNYTYFSLQYLIPLRAYFSVNLNPALNTTFSALINMNSADLSFYTGSYKWYNVSFNYIYDGSPVTLCLLIASKSASINLYNYSGKLSVNIDGNQFISVLVPITSFNDLLGIGKFIYNDSTYYLALSQTGETAYFNTSVPIIASYIPGTNYYIISVPYSGNLTLIFNNNYTQNYHNTTIIPRWTEKSYDVSNSPSMLYIITVTIIIAVVSYVTFRLRKK</sequence>
<keyword evidence="3" id="KW-1185">Reference proteome</keyword>